<dbReference type="PATRIC" id="fig|930944.6.peg.2431"/>
<protein>
    <submittedName>
        <fullName evidence="1">Uncharacterized protein</fullName>
    </submittedName>
</protein>
<dbReference type="HOGENOM" id="CLU_3298895_0_0_6"/>
<dbReference type="AlphaFoldDB" id="A0A0H3NKT9"/>
<accession>A0A0H3NKT9</accession>
<dbReference type="KEGG" id="yey:Y11_24491"/>
<gene>
    <name evidence="1" type="ordered locus">Y11_24491</name>
</gene>
<proteinExistence type="predicted"/>
<organism evidence="1 2">
    <name type="scientific">Yersinia enterocolitica subsp. palearctica serotype O:3 (strain DSM 13030 / CIP 106945 / Y11)</name>
    <dbReference type="NCBI Taxonomy" id="930944"/>
    <lineage>
        <taxon>Bacteria</taxon>
        <taxon>Pseudomonadati</taxon>
        <taxon>Pseudomonadota</taxon>
        <taxon>Gammaproteobacteria</taxon>
        <taxon>Enterobacterales</taxon>
        <taxon>Yersiniaceae</taxon>
        <taxon>Yersinia</taxon>
    </lineage>
</organism>
<evidence type="ECO:0000313" key="2">
    <source>
        <dbReference type="Proteomes" id="UP000008084"/>
    </source>
</evidence>
<name>A0A0H3NKT9_YERE1</name>
<evidence type="ECO:0000313" key="1">
    <source>
        <dbReference type="EMBL" id="CBY25732.1"/>
    </source>
</evidence>
<dbReference type="EMBL" id="FR729477">
    <property type="protein sequence ID" value="CBY25732.1"/>
    <property type="molecule type" value="Genomic_DNA"/>
</dbReference>
<sequence>MGLRLLFKDVEEYVYIIFDIRKYDSTIMFVVQLNYTKVFY</sequence>
<dbReference type="Proteomes" id="UP000008084">
    <property type="component" value="Chromosome"/>
</dbReference>
<reference evidence="1 2" key="1">
    <citation type="journal article" date="2011" name="J. Bacteriol.">
        <title>Complete genome sequence of Yersinia enterocolitica subsp. palearctica serogroup O:3.</title>
        <authorList>
            <person name="Batzilla J."/>
            <person name="Hoper D."/>
            <person name="Antonenka U."/>
            <person name="Heesemann J."/>
            <person name="Rakin A."/>
        </authorList>
    </citation>
    <scope>NUCLEOTIDE SEQUENCE [LARGE SCALE GENOMIC DNA]</scope>
    <source>
        <strain evidence="2">DSM 13030 / CIP 106945 / Y11</strain>
    </source>
</reference>